<dbReference type="InterPro" id="IPR029063">
    <property type="entry name" value="SAM-dependent_MTases_sf"/>
</dbReference>
<dbReference type="RefSeq" id="WP_060824267.1">
    <property type="nucleotide sequence ID" value="NZ_AP014938.1"/>
</dbReference>
<dbReference type="PATRIC" id="fig|43675.28.peg.951"/>
<proteinExistence type="predicted"/>
<dbReference type="GO" id="GO:0006596">
    <property type="term" value="P:polyamine biosynthetic process"/>
    <property type="evidence" value="ECO:0007669"/>
    <property type="project" value="UniProtKB-KW"/>
</dbReference>
<organism evidence="2">
    <name type="scientific">Rothia mucilaginosa</name>
    <dbReference type="NCBI Taxonomy" id="43675"/>
    <lineage>
        <taxon>Bacteria</taxon>
        <taxon>Bacillati</taxon>
        <taxon>Actinomycetota</taxon>
        <taxon>Actinomycetes</taxon>
        <taxon>Micrococcales</taxon>
        <taxon>Micrococcaceae</taxon>
        <taxon>Rothia</taxon>
    </lineage>
</organism>
<name>A0A0K2S032_9MICC</name>
<dbReference type="EMBL" id="AP014938">
    <property type="protein sequence ID" value="BAS20172.1"/>
    <property type="molecule type" value="Genomic_DNA"/>
</dbReference>
<dbReference type="NCBIfam" id="NF037959">
    <property type="entry name" value="MFS_SpdSyn"/>
    <property type="match status" value="1"/>
</dbReference>
<dbReference type="PANTHER" id="PTHR43317:SF1">
    <property type="entry name" value="THERMOSPERMINE SYNTHASE ACAULIS5"/>
    <property type="match status" value="1"/>
</dbReference>
<evidence type="ECO:0000313" key="2">
    <source>
        <dbReference type="EMBL" id="BAS20172.1"/>
    </source>
</evidence>
<evidence type="ECO:0000313" key="3">
    <source>
        <dbReference type="Proteomes" id="UP000066203"/>
    </source>
</evidence>
<protein>
    <submittedName>
        <fullName evidence="2">Spermidine synthase</fullName>
    </submittedName>
</protein>
<dbReference type="Gene3D" id="3.40.50.150">
    <property type="entry name" value="Vaccinia Virus protein VP39"/>
    <property type="match status" value="1"/>
</dbReference>
<dbReference type="Proteomes" id="UP000066203">
    <property type="component" value="Chromosome"/>
</dbReference>
<sequence>MAHIQLSGGQRAEIHPDGFSDYGYVLEIGGAEQSHVDVQNPDYVFYEYLRRIANTVDALAPAGEPITAAHLGAGALTLVRYIQATRPGSRQVAVDIEPELMGFVTDRLPLPVGTDCQLVVGDAREQLANLPELLGVPGFDAIILDIFTGMDAPAHLANREFYRELKDALSERGIVAINVGDDAGLPFFQLQATAMLEVFDHVWCLCESSMLSGQNEGNLVLVGTARELDEDTQDWLYALGPHPAEVLTTDELRDLLEELAES</sequence>
<reference evidence="3" key="1">
    <citation type="submission" date="2015-08" db="EMBL/GenBank/DDBJ databases">
        <title>Complete genome sequence of Rothia mucilaginosa strain NUM-Rm6536.</title>
        <authorList>
            <person name="Nambu T."/>
        </authorList>
    </citation>
    <scope>NUCLEOTIDE SEQUENCE [LARGE SCALE GENOMIC DNA]</scope>
    <source>
        <strain evidence="3">NUM-Rm6536</strain>
    </source>
</reference>
<evidence type="ECO:0000256" key="1">
    <source>
        <dbReference type="ARBA" id="ARBA00023115"/>
    </source>
</evidence>
<dbReference type="PANTHER" id="PTHR43317">
    <property type="entry name" value="THERMOSPERMINE SYNTHASE ACAULIS5"/>
    <property type="match status" value="1"/>
</dbReference>
<gene>
    <name evidence="2" type="ORF">RM6536_0925</name>
</gene>
<dbReference type="SUPFAM" id="SSF53335">
    <property type="entry name" value="S-adenosyl-L-methionine-dependent methyltransferases"/>
    <property type="match status" value="1"/>
</dbReference>
<dbReference type="CDD" id="cd02440">
    <property type="entry name" value="AdoMet_MTases"/>
    <property type="match status" value="1"/>
</dbReference>
<keyword evidence="1" id="KW-0620">Polyamine biosynthesis</keyword>
<dbReference type="AlphaFoldDB" id="A0A0K2S032"/>
<accession>A0A0K2S032</accession>